<proteinExistence type="predicted"/>
<evidence type="ECO:0000313" key="3">
    <source>
        <dbReference type="Proteomes" id="UP000189739"/>
    </source>
</evidence>
<keyword evidence="1" id="KW-0175">Coiled coil</keyword>
<dbReference type="RefSeq" id="WP_078351028.1">
    <property type="nucleotide sequence ID" value="NZ_MBTF01000037.1"/>
</dbReference>
<dbReference type="Proteomes" id="UP000189739">
    <property type="component" value="Unassembled WGS sequence"/>
</dbReference>
<sequence length="728" mass="79271">MAETVIAATLELDSSQASKSIKQLKTEINEASEELKKLKQAFGDTSEQATKAAEKITELESSIKTTSDSATDANPKKTFDDFAESVKTTVAGVRALNDTLQLVGLGSKDVEDALKKVEGAMSFADKIRGNIQSFMALKTVAVDAFKSINVAISSTGVGALLLGLAAVVAYWDKIKGAISGVSAEQKANLAAATENADQEKEKLAHINDQDNILKSQGKSEKDILQIKSNQVKKTIEASEAQLNAQKIADKAAIKTAERNRNLLTMLMQLSSAPLEALTMGIDAIGKALGKDFGLNDMLNKGLKSVASLVFDPEGMQEEADKSYKAQEDGLLKLKNQKAGYDNGIAEQQKREKQKLNAFEKELRGIKNEGEEARLADAKELAKKQLEHQYINQQKEITQSEKTQEQKNTLLLEAEKTFHAKLDKLDKEQNDAKAAREKTALDQLAKMREDNDIEAIANKQKHDEARIQADYEAQEREIKGQDISNQTKDQLLTEALRKRDRLLKQNNAENATVRIEELKSQANDETLSHDERLAAIEEWHTKIINNTTITEQDRKKILQENVDARKAIDEAELAHKKEMADNLFKLNDLAVEFAGKNTLAGKVLAVTAATISTYLSAQKAYESQLIAFDPSSVIRATIAAAVAVASGLANIKKIVAVQVPGAPGGSAPSVAAGAPAPIVPKPQAVNTQLPQDQINQIGNATVRAYVLEQDIDKDSSRTTRLNRAARLGG</sequence>
<comment type="caution">
    <text evidence="2">The sequence shown here is derived from an EMBL/GenBank/DDBJ whole genome shotgun (WGS) entry which is preliminary data.</text>
</comment>
<evidence type="ECO:0000313" key="2">
    <source>
        <dbReference type="EMBL" id="OOQ57154.1"/>
    </source>
</evidence>
<dbReference type="EMBL" id="MBTF01000037">
    <property type="protein sequence ID" value="OOQ57154.1"/>
    <property type="molecule type" value="Genomic_DNA"/>
</dbReference>
<evidence type="ECO:0000256" key="1">
    <source>
        <dbReference type="SAM" id="Coils"/>
    </source>
</evidence>
<dbReference type="AlphaFoldDB" id="A0A1S9P883"/>
<protein>
    <submittedName>
        <fullName evidence="2">Uncharacterized protein</fullName>
    </submittedName>
</protein>
<feature type="coiled-coil region" evidence="1">
    <location>
        <begin position="500"/>
        <end position="527"/>
    </location>
</feature>
<dbReference type="OrthoDB" id="786948at2"/>
<organism evidence="2 3">
    <name type="scientific">Mucilaginibacter pedocola</name>
    <dbReference type="NCBI Taxonomy" id="1792845"/>
    <lineage>
        <taxon>Bacteria</taxon>
        <taxon>Pseudomonadati</taxon>
        <taxon>Bacteroidota</taxon>
        <taxon>Sphingobacteriia</taxon>
        <taxon>Sphingobacteriales</taxon>
        <taxon>Sphingobacteriaceae</taxon>
        <taxon>Mucilaginibacter</taxon>
    </lineage>
</organism>
<gene>
    <name evidence="2" type="ORF">BC343_16675</name>
</gene>
<feature type="coiled-coil region" evidence="1">
    <location>
        <begin position="7"/>
        <end position="48"/>
    </location>
</feature>
<feature type="coiled-coil region" evidence="1">
    <location>
        <begin position="182"/>
        <end position="209"/>
    </location>
</feature>
<keyword evidence="3" id="KW-1185">Reference proteome</keyword>
<dbReference type="STRING" id="1792845.BC343_16675"/>
<feature type="coiled-coil region" evidence="1">
    <location>
        <begin position="348"/>
        <end position="402"/>
    </location>
</feature>
<name>A0A1S9P883_9SPHI</name>
<reference evidence="2 3" key="1">
    <citation type="submission" date="2016-07" db="EMBL/GenBank/DDBJ databases">
        <title>Genomic analysis of zinc-resistant bacterium Mucilaginibacter pedocola TBZ30.</title>
        <authorList>
            <person name="Huang J."/>
            <person name="Tang J."/>
        </authorList>
    </citation>
    <scope>NUCLEOTIDE SEQUENCE [LARGE SCALE GENOMIC DNA]</scope>
    <source>
        <strain evidence="2 3">TBZ30</strain>
    </source>
</reference>
<accession>A0A1S9P883</accession>